<dbReference type="PRINTS" id="PR00081">
    <property type="entry name" value="GDHRDH"/>
</dbReference>
<dbReference type="PANTHER" id="PTHR42879">
    <property type="entry name" value="3-OXOACYL-(ACYL-CARRIER-PROTEIN) REDUCTASE"/>
    <property type="match status" value="1"/>
</dbReference>
<evidence type="ECO:0000313" key="3">
    <source>
        <dbReference type="EMBL" id="MXP39918.1"/>
    </source>
</evidence>
<dbReference type="InterPro" id="IPR002347">
    <property type="entry name" value="SDR_fam"/>
</dbReference>
<reference evidence="3 4" key="1">
    <citation type="submission" date="2019-12" db="EMBL/GenBank/DDBJ databases">
        <title>Genomic-based taxomic classification of the family Erythrobacteraceae.</title>
        <authorList>
            <person name="Xu L."/>
        </authorList>
    </citation>
    <scope>NUCLEOTIDE SEQUENCE [LARGE SCALE GENOMIC DNA]</scope>
    <source>
        <strain evidence="3 4">JCM 10282</strain>
    </source>
</reference>
<protein>
    <submittedName>
        <fullName evidence="2">3-oxoacyl-[acyl-carrier protein] reductase</fullName>
        <ecNumber evidence="2">1.1.1.100</ecNumber>
    </submittedName>
    <submittedName>
        <fullName evidence="3">SDR family oxidoreductase</fullName>
    </submittedName>
</protein>
<keyword evidence="2" id="KW-0560">Oxidoreductase</keyword>
<evidence type="ECO:0000313" key="2">
    <source>
        <dbReference type="EMBL" id="MBB3777163.1"/>
    </source>
</evidence>
<evidence type="ECO:0000256" key="1">
    <source>
        <dbReference type="ARBA" id="ARBA00006484"/>
    </source>
</evidence>
<gene>
    <name evidence="2" type="ORF">FHS52_003158</name>
    <name evidence="3" type="ORF">GRI59_15025</name>
</gene>
<organism evidence="3 4">
    <name type="scientific">Erythrobacter ramosus</name>
    <dbReference type="NCBI Taxonomy" id="35811"/>
    <lineage>
        <taxon>Bacteria</taxon>
        <taxon>Pseudomonadati</taxon>
        <taxon>Pseudomonadota</taxon>
        <taxon>Alphaproteobacteria</taxon>
        <taxon>Sphingomonadales</taxon>
        <taxon>Erythrobacteraceae</taxon>
        <taxon>Erythrobacter/Porphyrobacter group</taxon>
        <taxon>Erythrobacter</taxon>
    </lineage>
</organism>
<sequence length="250" mass="25333">MDLQLDGKTALVLGASKGLGRAIAVSLADEGADVITVARSADGPHGLAHIVADLDDPAAPAQIIARVRDTGKPVDILVLNAGGPPTGAAATTTPGDFAAVLDRMFNAQLKLAQAFLPEMRARGFGRILAVASTSLITPIPGLVLSNAVRAMLASWCKTLAAEVAAEGVTVNLLLPGQIATDRLTSLHGAMAAGSGMSHEQITARSIAAIPAGRLGRPEEFGDMAAFLASPRASFITGCAIKVDGGQTATL</sequence>
<proteinExistence type="inferred from homology"/>
<comment type="similarity">
    <text evidence="1">Belongs to the short-chain dehydrogenases/reductases (SDR) family.</text>
</comment>
<evidence type="ECO:0000313" key="5">
    <source>
        <dbReference type="Proteomes" id="UP000548685"/>
    </source>
</evidence>
<reference evidence="2 5" key="2">
    <citation type="submission" date="2020-08" db="EMBL/GenBank/DDBJ databases">
        <title>Genomic Encyclopedia of Type Strains, Phase IV (KMG-IV): sequencing the most valuable type-strain genomes for metagenomic binning, comparative biology and taxonomic classification.</title>
        <authorList>
            <person name="Goeker M."/>
        </authorList>
    </citation>
    <scope>NUCLEOTIDE SEQUENCE [LARGE SCALE GENOMIC DNA]</scope>
    <source>
        <strain evidence="2 5">DSM 8510</strain>
    </source>
</reference>
<dbReference type="GO" id="GO:0004316">
    <property type="term" value="F:3-oxoacyl-[acyl-carrier-protein] reductase (NADPH) activity"/>
    <property type="evidence" value="ECO:0007669"/>
    <property type="project" value="UniProtKB-EC"/>
</dbReference>
<dbReference type="RefSeq" id="WP_160762071.1">
    <property type="nucleotide sequence ID" value="NZ_BAAADZ010000008.1"/>
</dbReference>
<accession>A0A6I4UMK4</accession>
<name>A0A6I4UMK4_9SPHN</name>
<dbReference type="AlphaFoldDB" id="A0A6I4UMK4"/>
<dbReference type="InterPro" id="IPR050259">
    <property type="entry name" value="SDR"/>
</dbReference>
<dbReference type="Proteomes" id="UP000548685">
    <property type="component" value="Unassembled WGS sequence"/>
</dbReference>
<dbReference type="EMBL" id="JACICE010000005">
    <property type="protein sequence ID" value="MBB3777163.1"/>
    <property type="molecule type" value="Genomic_DNA"/>
</dbReference>
<dbReference type="EC" id="1.1.1.100" evidence="2"/>
<dbReference type="EMBL" id="WTYB01000005">
    <property type="protein sequence ID" value="MXP39918.1"/>
    <property type="molecule type" value="Genomic_DNA"/>
</dbReference>
<dbReference type="OrthoDB" id="9793325at2"/>
<dbReference type="Gene3D" id="3.40.50.720">
    <property type="entry name" value="NAD(P)-binding Rossmann-like Domain"/>
    <property type="match status" value="1"/>
</dbReference>
<dbReference type="Pfam" id="PF13561">
    <property type="entry name" value="adh_short_C2"/>
    <property type="match status" value="1"/>
</dbReference>
<keyword evidence="5" id="KW-1185">Reference proteome</keyword>
<evidence type="ECO:0000313" key="4">
    <source>
        <dbReference type="Proteomes" id="UP000430021"/>
    </source>
</evidence>
<dbReference type="SUPFAM" id="SSF51735">
    <property type="entry name" value="NAD(P)-binding Rossmann-fold domains"/>
    <property type="match status" value="1"/>
</dbReference>
<dbReference type="PANTHER" id="PTHR42879:SF6">
    <property type="entry name" value="NADPH-DEPENDENT REDUCTASE BACG"/>
    <property type="match status" value="1"/>
</dbReference>
<dbReference type="Proteomes" id="UP000430021">
    <property type="component" value="Unassembled WGS sequence"/>
</dbReference>
<comment type="caution">
    <text evidence="3">The sequence shown here is derived from an EMBL/GenBank/DDBJ whole genome shotgun (WGS) entry which is preliminary data.</text>
</comment>
<dbReference type="InterPro" id="IPR036291">
    <property type="entry name" value="NAD(P)-bd_dom_sf"/>
</dbReference>